<gene>
    <name evidence="1" type="ORF">SAMEA2273372_03985</name>
</gene>
<evidence type="ECO:0000313" key="2">
    <source>
        <dbReference type="Proteomes" id="UP000076063"/>
    </source>
</evidence>
<proteinExistence type="predicted"/>
<dbReference type="EMBL" id="FJZI01000012">
    <property type="protein sequence ID" value="CZY03129.1"/>
    <property type="molecule type" value="Genomic_DNA"/>
</dbReference>
<comment type="caution">
    <text evidence="1">The sequence shown here is derived from an EMBL/GenBank/DDBJ whole genome shotgun (WGS) entry which is preliminary data.</text>
</comment>
<evidence type="ECO:0000313" key="1">
    <source>
        <dbReference type="EMBL" id="CZY03129.1"/>
    </source>
</evidence>
<accession>A0A822X133</accession>
<dbReference type="AlphaFoldDB" id="A0A822X133"/>
<name>A0A822X133_9ENTR</name>
<reference evidence="1 2" key="1">
    <citation type="submission" date="2016-03" db="EMBL/GenBank/DDBJ databases">
        <authorList>
            <consortium name="Pathogen Informatics"/>
        </authorList>
    </citation>
    <scope>NUCLEOTIDE SEQUENCE [LARGE SCALE GENOMIC DNA]</scope>
    <source>
        <strain evidence="2">e1527</strain>
    </source>
</reference>
<sequence length="50" mass="5609">MLSLNHSAVGSSEMNFSVTEIQPMSHPPLIRHVNFDDCLHFVRDFAVNAP</sequence>
<protein>
    <submittedName>
        <fullName evidence="1">Uncharacterized protein</fullName>
    </submittedName>
</protein>
<dbReference type="Proteomes" id="UP000076063">
    <property type="component" value="Unassembled WGS sequence"/>
</dbReference>
<organism evidence="1 2">
    <name type="scientific">Enterobacter bugandensis</name>
    <dbReference type="NCBI Taxonomy" id="881260"/>
    <lineage>
        <taxon>Bacteria</taxon>
        <taxon>Pseudomonadati</taxon>
        <taxon>Pseudomonadota</taxon>
        <taxon>Gammaproteobacteria</taxon>
        <taxon>Enterobacterales</taxon>
        <taxon>Enterobacteriaceae</taxon>
        <taxon>Enterobacter</taxon>
    </lineage>
</organism>